<name>A0A388M9Q3_CHABU</name>
<organism evidence="2 3">
    <name type="scientific">Chara braunii</name>
    <name type="common">Braun's stonewort</name>
    <dbReference type="NCBI Taxonomy" id="69332"/>
    <lineage>
        <taxon>Eukaryota</taxon>
        <taxon>Viridiplantae</taxon>
        <taxon>Streptophyta</taxon>
        <taxon>Charophyceae</taxon>
        <taxon>Charales</taxon>
        <taxon>Characeae</taxon>
        <taxon>Chara</taxon>
    </lineage>
</organism>
<feature type="compositionally biased region" description="Basic residues" evidence="1">
    <location>
        <begin position="324"/>
        <end position="340"/>
    </location>
</feature>
<feature type="region of interest" description="Disordered" evidence="1">
    <location>
        <begin position="215"/>
        <end position="234"/>
    </location>
</feature>
<accession>A0A388M9Q3</accession>
<dbReference type="Proteomes" id="UP000265515">
    <property type="component" value="Unassembled WGS sequence"/>
</dbReference>
<feature type="region of interest" description="Disordered" evidence="1">
    <location>
        <begin position="435"/>
        <end position="460"/>
    </location>
</feature>
<evidence type="ECO:0000313" key="3">
    <source>
        <dbReference type="Proteomes" id="UP000265515"/>
    </source>
</evidence>
<dbReference type="EMBL" id="BFEA01000887">
    <property type="protein sequence ID" value="GBG91245.1"/>
    <property type="molecule type" value="Genomic_DNA"/>
</dbReference>
<gene>
    <name evidence="2" type="ORF">CBR_g52131</name>
</gene>
<protein>
    <submittedName>
        <fullName evidence="2">Uncharacterized protein</fullName>
    </submittedName>
</protein>
<dbReference type="AlphaFoldDB" id="A0A388M9Q3"/>
<feature type="region of interest" description="Disordered" evidence="1">
    <location>
        <begin position="125"/>
        <end position="144"/>
    </location>
</feature>
<feature type="compositionally biased region" description="Acidic residues" evidence="1">
    <location>
        <begin position="353"/>
        <end position="363"/>
    </location>
</feature>
<feature type="region of interest" description="Disordered" evidence="1">
    <location>
        <begin position="28"/>
        <end position="48"/>
    </location>
</feature>
<evidence type="ECO:0000256" key="1">
    <source>
        <dbReference type="SAM" id="MobiDB-lite"/>
    </source>
</evidence>
<reference evidence="2 3" key="1">
    <citation type="journal article" date="2018" name="Cell">
        <title>The Chara Genome: Secondary Complexity and Implications for Plant Terrestrialization.</title>
        <authorList>
            <person name="Nishiyama T."/>
            <person name="Sakayama H."/>
            <person name="Vries J.D."/>
            <person name="Buschmann H."/>
            <person name="Saint-Marcoux D."/>
            <person name="Ullrich K.K."/>
            <person name="Haas F.B."/>
            <person name="Vanderstraeten L."/>
            <person name="Becker D."/>
            <person name="Lang D."/>
            <person name="Vosolsobe S."/>
            <person name="Rombauts S."/>
            <person name="Wilhelmsson P.K.I."/>
            <person name="Janitza P."/>
            <person name="Kern R."/>
            <person name="Heyl A."/>
            <person name="Rumpler F."/>
            <person name="Villalobos L.I.A.C."/>
            <person name="Clay J.M."/>
            <person name="Skokan R."/>
            <person name="Toyoda A."/>
            <person name="Suzuki Y."/>
            <person name="Kagoshima H."/>
            <person name="Schijlen E."/>
            <person name="Tajeshwar N."/>
            <person name="Catarino B."/>
            <person name="Hetherington A.J."/>
            <person name="Saltykova A."/>
            <person name="Bonnot C."/>
            <person name="Breuninger H."/>
            <person name="Symeonidi A."/>
            <person name="Radhakrishnan G.V."/>
            <person name="Van Nieuwerburgh F."/>
            <person name="Deforce D."/>
            <person name="Chang C."/>
            <person name="Karol K.G."/>
            <person name="Hedrich R."/>
            <person name="Ulvskov P."/>
            <person name="Glockner G."/>
            <person name="Delwiche C.F."/>
            <person name="Petrasek J."/>
            <person name="Van de Peer Y."/>
            <person name="Friml J."/>
            <person name="Beilby M."/>
            <person name="Dolan L."/>
            <person name="Kohara Y."/>
            <person name="Sugano S."/>
            <person name="Fujiyama A."/>
            <person name="Delaux P.-M."/>
            <person name="Quint M."/>
            <person name="TheiBen G."/>
            <person name="Hagemann M."/>
            <person name="Harholt J."/>
            <person name="Dunand C."/>
            <person name="Zachgo S."/>
            <person name="Langdale J."/>
            <person name="Maumus F."/>
            <person name="Straeten D.V.D."/>
            <person name="Gould S.B."/>
            <person name="Rensing S.A."/>
        </authorList>
    </citation>
    <scope>NUCLEOTIDE SEQUENCE [LARGE SCALE GENOMIC DNA]</scope>
    <source>
        <strain evidence="2 3">S276</strain>
    </source>
</reference>
<keyword evidence="3" id="KW-1185">Reference proteome</keyword>
<feature type="compositionally biased region" description="Basic and acidic residues" evidence="1">
    <location>
        <begin position="217"/>
        <end position="234"/>
    </location>
</feature>
<comment type="caution">
    <text evidence="2">The sequence shown here is derived from an EMBL/GenBank/DDBJ whole genome shotgun (WGS) entry which is preliminary data.</text>
</comment>
<dbReference type="Gramene" id="GBG91245">
    <property type="protein sequence ID" value="GBG91245"/>
    <property type="gene ID" value="CBR_g52131"/>
</dbReference>
<feature type="compositionally biased region" description="Basic and acidic residues" evidence="1">
    <location>
        <begin position="342"/>
        <end position="352"/>
    </location>
</feature>
<proteinExistence type="predicted"/>
<feature type="region of interest" description="Disordered" evidence="1">
    <location>
        <begin position="322"/>
        <end position="367"/>
    </location>
</feature>
<sequence>MCHHCGLPGHFIRERQLRDILNAAELVGGSSSSSRTEANGILPAPTSNAIVPYRGNQAASTSSNRYGGGSYNNGGNGYGYNSGGYNRYGGYNNKNNRYARNNFVDRGRDDKIDQLYDLFQDQVEEKKDRQRKEEERKRKEAEKEKMLLEKKDKDSFISRTGDRILHRELEDLKTKSIGDSKQEDVERLRKEKEVLLKLQEQKQLEQDIVALRAKGRKLSDDKSKEEDLDSLKKQVESTQGLQSLLEKKNEEMAKLKYANSHLEKQFVDLQQDVRSIKHAAMYTPKDMESLHKAYKDALEAKQIAIQEAEFFKERLMKKLTPVPRSKRSALARKTTPRNLRKSLGEVDVHNLDSAEDDETGEGDEQTKEAELLDRLVLKKRKELRYAKKAELETLCEEEGILYIKIEQAWMDIAEIRARREFEQIRKEMKSSFEVEDRAAAENDDDAQYATSTEDGLGADE</sequence>
<evidence type="ECO:0000313" key="2">
    <source>
        <dbReference type="EMBL" id="GBG91245.1"/>
    </source>
</evidence>